<organism evidence="9 10">
    <name type="scientific">Kouleothrix aurantiaca</name>
    <dbReference type="NCBI Taxonomy" id="186479"/>
    <lineage>
        <taxon>Bacteria</taxon>
        <taxon>Bacillati</taxon>
        <taxon>Chloroflexota</taxon>
        <taxon>Chloroflexia</taxon>
        <taxon>Chloroflexales</taxon>
        <taxon>Roseiflexineae</taxon>
        <taxon>Roseiflexaceae</taxon>
        <taxon>Kouleothrix</taxon>
    </lineage>
</organism>
<evidence type="ECO:0000256" key="3">
    <source>
        <dbReference type="ARBA" id="ARBA00023002"/>
    </source>
</evidence>
<comment type="pathway">
    <text evidence="6">Alkaloid degradation; nicotine degradation.</text>
</comment>
<evidence type="ECO:0000313" key="10">
    <source>
        <dbReference type="Proteomes" id="UP000050509"/>
    </source>
</evidence>
<dbReference type="GO" id="GO:0046872">
    <property type="term" value="F:metal ion binding"/>
    <property type="evidence" value="ECO:0007669"/>
    <property type="project" value="UniProtKB-KW"/>
</dbReference>
<protein>
    <submittedName>
        <fullName evidence="9">Carbon monoxide dehydrogenase</fullName>
    </submittedName>
</protein>
<keyword evidence="4" id="KW-0408">Iron</keyword>
<dbReference type="InterPro" id="IPR012675">
    <property type="entry name" value="Beta-grasp_dom_sf"/>
</dbReference>
<keyword evidence="3" id="KW-0560">Oxidoreductase</keyword>
<evidence type="ECO:0000256" key="2">
    <source>
        <dbReference type="ARBA" id="ARBA00022723"/>
    </source>
</evidence>
<gene>
    <name evidence="9" type="ORF">SE17_13785</name>
</gene>
<dbReference type="Proteomes" id="UP000050509">
    <property type="component" value="Unassembled WGS sequence"/>
</dbReference>
<dbReference type="CDD" id="cd00207">
    <property type="entry name" value="fer2"/>
    <property type="match status" value="1"/>
</dbReference>
<name>A0A0N8PSH3_9CHLR</name>
<feature type="region of interest" description="Disordered" evidence="7">
    <location>
        <begin position="153"/>
        <end position="204"/>
    </location>
</feature>
<keyword evidence="5" id="KW-0411">Iron-sulfur</keyword>
<dbReference type="PROSITE" id="PS51085">
    <property type="entry name" value="2FE2S_FER_2"/>
    <property type="match status" value="1"/>
</dbReference>
<keyword evidence="1" id="KW-0001">2Fe-2S</keyword>
<evidence type="ECO:0000256" key="1">
    <source>
        <dbReference type="ARBA" id="ARBA00022714"/>
    </source>
</evidence>
<dbReference type="PANTHER" id="PTHR44379">
    <property type="entry name" value="OXIDOREDUCTASE WITH IRON-SULFUR SUBUNIT"/>
    <property type="match status" value="1"/>
</dbReference>
<evidence type="ECO:0000259" key="8">
    <source>
        <dbReference type="PROSITE" id="PS51085"/>
    </source>
</evidence>
<dbReference type="SUPFAM" id="SSF54292">
    <property type="entry name" value="2Fe-2S ferredoxin-like"/>
    <property type="match status" value="1"/>
</dbReference>
<evidence type="ECO:0000313" key="9">
    <source>
        <dbReference type="EMBL" id="KPV52725.1"/>
    </source>
</evidence>
<dbReference type="Gene3D" id="1.10.150.120">
    <property type="entry name" value="[2Fe-2S]-binding domain"/>
    <property type="match status" value="1"/>
</dbReference>
<dbReference type="AlphaFoldDB" id="A0A0N8PSH3"/>
<dbReference type="InterPro" id="IPR036884">
    <property type="entry name" value="2Fe-2S-bd_dom_sf"/>
</dbReference>
<reference evidence="9 10" key="1">
    <citation type="submission" date="2015-09" db="EMBL/GenBank/DDBJ databases">
        <title>Draft genome sequence of Kouleothrix aurantiaca JCM 19913.</title>
        <authorList>
            <person name="Hemp J."/>
        </authorList>
    </citation>
    <scope>NUCLEOTIDE SEQUENCE [LARGE SCALE GENOMIC DNA]</scope>
    <source>
        <strain evidence="9 10">COM-B</strain>
    </source>
</reference>
<proteinExistence type="predicted"/>
<dbReference type="PATRIC" id="fig|186479.3.peg.8379"/>
<dbReference type="PANTHER" id="PTHR44379:SF5">
    <property type="entry name" value="OXIDOREDUCTASE WITH IRON-SULFUR SUBUNIT"/>
    <property type="match status" value="1"/>
</dbReference>
<dbReference type="Pfam" id="PF00111">
    <property type="entry name" value="Fer2"/>
    <property type="match status" value="1"/>
</dbReference>
<evidence type="ECO:0000256" key="7">
    <source>
        <dbReference type="SAM" id="MobiDB-lite"/>
    </source>
</evidence>
<sequence>MSTISVTVNGRTYQSDVEPRTLLVHYLREQLNLTGTHIGCDTSQCGACVVHVNGESVKSCTMLAVQADGAEVTTIEGLAKNGQLHALQEGFWEKHGLQCGFCTPGMIMSAYDLLQQNPNPSEDEIRHGLEGNLCRCTGYQNIVKAVQYAAGKMGGAGEKGQDPTAETSGDSPGEAYIEDVASDKGGERSPETVVGSDEAPVAGS</sequence>
<feature type="compositionally biased region" description="Basic and acidic residues" evidence="7">
    <location>
        <begin position="181"/>
        <end position="190"/>
    </location>
</feature>
<dbReference type="Pfam" id="PF01799">
    <property type="entry name" value="Fer2_2"/>
    <property type="match status" value="1"/>
</dbReference>
<dbReference type="GO" id="GO:0016491">
    <property type="term" value="F:oxidoreductase activity"/>
    <property type="evidence" value="ECO:0007669"/>
    <property type="project" value="UniProtKB-KW"/>
</dbReference>
<keyword evidence="10" id="KW-1185">Reference proteome</keyword>
<feature type="domain" description="2Fe-2S ferredoxin-type" evidence="8">
    <location>
        <begin position="2"/>
        <end position="78"/>
    </location>
</feature>
<dbReference type="InterPro" id="IPR001041">
    <property type="entry name" value="2Fe-2S_ferredoxin-type"/>
</dbReference>
<evidence type="ECO:0000256" key="5">
    <source>
        <dbReference type="ARBA" id="ARBA00023014"/>
    </source>
</evidence>
<dbReference type="InterPro" id="IPR002888">
    <property type="entry name" value="2Fe-2S-bd"/>
</dbReference>
<dbReference type="Gene3D" id="3.10.20.30">
    <property type="match status" value="1"/>
</dbReference>
<dbReference type="InterPro" id="IPR036010">
    <property type="entry name" value="2Fe-2S_ferredoxin-like_sf"/>
</dbReference>
<accession>A0A0N8PSH3</accession>
<evidence type="ECO:0000256" key="6">
    <source>
        <dbReference type="ARBA" id="ARBA00060707"/>
    </source>
</evidence>
<dbReference type="InterPro" id="IPR051452">
    <property type="entry name" value="Diverse_Oxidoreductases"/>
</dbReference>
<dbReference type="FunFam" id="1.10.150.120:FF:000003">
    <property type="entry name" value="Carbon monoxide dehydrogenase, small subunit"/>
    <property type="match status" value="1"/>
</dbReference>
<comment type="caution">
    <text evidence="9">The sequence shown here is derived from an EMBL/GenBank/DDBJ whole genome shotgun (WGS) entry which is preliminary data.</text>
</comment>
<dbReference type="SUPFAM" id="SSF47741">
    <property type="entry name" value="CO dehydrogenase ISP C-domain like"/>
    <property type="match status" value="1"/>
</dbReference>
<dbReference type="GO" id="GO:0051537">
    <property type="term" value="F:2 iron, 2 sulfur cluster binding"/>
    <property type="evidence" value="ECO:0007669"/>
    <property type="project" value="UniProtKB-KW"/>
</dbReference>
<dbReference type="FunFam" id="3.10.20.30:FF:000020">
    <property type="entry name" value="Xanthine dehydrogenase iron-sulfur subunit"/>
    <property type="match status" value="1"/>
</dbReference>
<keyword evidence="2" id="KW-0479">Metal-binding</keyword>
<evidence type="ECO:0000256" key="4">
    <source>
        <dbReference type="ARBA" id="ARBA00023004"/>
    </source>
</evidence>
<dbReference type="EMBL" id="LJCR01000451">
    <property type="protein sequence ID" value="KPV52725.1"/>
    <property type="molecule type" value="Genomic_DNA"/>
</dbReference>